<evidence type="ECO:0000256" key="1">
    <source>
        <dbReference type="SAM" id="MobiDB-lite"/>
    </source>
</evidence>
<protein>
    <submittedName>
        <fullName evidence="2">Uncharacterized protein</fullName>
    </submittedName>
</protein>
<dbReference type="Proteomes" id="UP001071110">
    <property type="component" value="Unassembled WGS sequence"/>
</dbReference>
<gene>
    <name evidence="2" type="ORF">NUW87_08160</name>
</gene>
<reference evidence="2" key="1">
    <citation type="submission" date="2022-08" db="EMBL/GenBank/DDBJ databases">
        <title>Corynebacterium sp. nov., isolated from clinical breast specimens.</title>
        <authorList>
            <person name="Zhang T."/>
        </authorList>
    </citation>
    <scope>NUCLEOTIDE SEQUENCE</scope>
    <source>
        <strain evidence="2">CCUG 57942</strain>
    </source>
</reference>
<keyword evidence="3" id="KW-1185">Reference proteome</keyword>
<accession>A0A9Q4IHQ9</accession>
<feature type="compositionally biased region" description="Basic residues" evidence="1">
    <location>
        <begin position="206"/>
        <end position="220"/>
    </location>
</feature>
<organism evidence="2 3">
    <name type="scientific">Corynebacterium pilbarense</name>
    <dbReference type="NCBI Taxonomy" id="1288393"/>
    <lineage>
        <taxon>Bacteria</taxon>
        <taxon>Bacillati</taxon>
        <taxon>Actinomycetota</taxon>
        <taxon>Actinomycetes</taxon>
        <taxon>Mycobacteriales</taxon>
        <taxon>Corynebacteriaceae</taxon>
        <taxon>Corynebacterium</taxon>
    </lineage>
</organism>
<dbReference type="RefSeq" id="WP_269028003.1">
    <property type="nucleotide sequence ID" value="NZ_JANRML010000010.1"/>
</dbReference>
<evidence type="ECO:0000313" key="3">
    <source>
        <dbReference type="Proteomes" id="UP001071110"/>
    </source>
</evidence>
<evidence type="ECO:0000313" key="2">
    <source>
        <dbReference type="EMBL" id="MCZ2221344.1"/>
    </source>
</evidence>
<proteinExistence type="predicted"/>
<name>A0A9Q4IHQ9_9CORY</name>
<feature type="region of interest" description="Disordered" evidence="1">
    <location>
        <begin position="201"/>
        <end position="220"/>
    </location>
</feature>
<comment type="caution">
    <text evidence="2">The sequence shown here is derived from an EMBL/GenBank/DDBJ whole genome shotgun (WGS) entry which is preliminary data.</text>
</comment>
<dbReference type="AlphaFoldDB" id="A0A9Q4IHQ9"/>
<dbReference type="EMBL" id="JANRML010000010">
    <property type="protein sequence ID" value="MCZ2221344.1"/>
    <property type="molecule type" value="Genomic_DNA"/>
</dbReference>
<sequence>METRRLELSTATSTFIRETNRIQGQLHEHIYASEATNIELQKQEKDPSTKRHAYQIEANRIAGFIDRYLGDLRGQSLALRLVTKNKELLDALDDFDAAIEEAFVELVEVQDAQEEQGNKLAATFRQLVRELREVSEAQSPLSDKEIEFLTAHTDETSAQLDKSLAAWRSNLVHTAINFRVNQEFKTVLEAGKHAVEEIETEYSQSLKKKWGPFSKSRQKE</sequence>